<dbReference type="RefSeq" id="WP_175082492.1">
    <property type="nucleotide sequence ID" value="NZ_JAKUMG010000003.1"/>
</dbReference>
<accession>A0ABT6U047</accession>
<gene>
    <name evidence="1" type="ORF">MKZ47_08015</name>
</gene>
<dbReference type="EMBL" id="JAKUMG010000003">
    <property type="protein sequence ID" value="MDI4669051.1"/>
    <property type="molecule type" value="Genomic_DNA"/>
</dbReference>
<dbReference type="Proteomes" id="UP001156974">
    <property type="component" value="Unassembled WGS sequence"/>
</dbReference>
<reference evidence="1 2" key="1">
    <citation type="submission" date="2022-02" db="EMBL/GenBank/DDBJ databases">
        <title>Genome analysis of Beneficial Microorganisms for Coral consortium from Pocillopora damicornis.</title>
        <authorList>
            <person name="Rosado P.M."/>
            <person name="Cardoso P.M."/>
            <person name="Rosado J.G."/>
            <person name="Schultz J."/>
            <person name="Rocha U."/>
            <person name="Costa T.K."/>
            <person name="Peixoto R.S."/>
        </authorList>
    </citation>
    <scope>NUCLEOTIDE SEQUENCE [LARGE SCALE GENOMIC DNA]</scope>
    <source>
        <strain evidence="1 2">BMC5</strain>
    </source>
</reference>
<evidence type="ECO:0000313" key="2">
    <source>
        <dbReference type="Proteomes" id="UP001156974"/>
    </source>
</evidence>
<proteinExistence type="predicted"/>
<keyword evidence="2" id="KW-1185">Reference proteome</keyword>
<organism evidence="1 2">
    <name type="scientific">Pseudoalteromonas shioyasakiensis</name>
    <dbReference type="NCBI Taxonomy" id="1190813"/>
    <lineage>
        <taxon>Bacteria</taxon>
        <taxon>Pseudomonadati</taxon>
        <taxon>Pseudomonadota</taxon>
        <taxon>Gammaproteobacteria</taxon>
        <taxon>Alteromonadales</taxon>
        <taxon>Pseudoalteromonadaceae</taxon>
        <taxon>Pseudoalteromonas</taxon>
    </lineage>
</organism>
<sequence length="220" mass="24272">MKNVFFAVLTLCTLFITYKVFNLLEDNTTHNVTAVETAEETASLAIKSSTLQTKINPQLSQETDSLSSDDAFTDTDSSIGALSSLDELVADKENGQKVFNTQPLNEMGFAQIQDYVSELANGLTDANKAQVRELVYDEAIKYQEKHADITVYDMQCSNQLCGIILQSDNTDTISQSLDDLISNNTVRQNSRGGLSRVYTENNVEYGLLITVITDDGITLQ</sequence>
<protein>
    <submittedName>
        <fullName evidence="1">Uncharacterized protein</fullName>
    </submittedName>
</protein>
<evidence type="ECO:0000313" key="1">
    <source>
        <dbReference type="EMBL" id="MDI4669051.1"/>
    </source>
</evidence>
<name>A0ABT6U047_9GAMM</name>
<comment type="caution">
    <text evidence="1">The sequence shown here is derived from an EMBL/GenBank/DDBJ whole genome shotgun (WGS) entry which is preliminary data.</text>
</comment>